<dbReference type="GO" id="GO:0003847">
    <property type="term" value="F:1-alkyl-2-acetylglycerophosphocholine esterase activity"/>
    <property type="evidence" value="ECO:0007669"/>
    <property type="project" value="UniProtKB-UniRule"/>
</dbReference>
<accession>A0A1Y3AMH2</accession>
<evidence type="ECO:0000313" key="7">
    <source>
        <dbReference type="EMBL" id="OTF69649.1"/>
    </source>
</evidence>
<protein>
    <recommendedName>
        <fullName evidence="1 5">1-alkyl-2-acetylglycerophosphocholine esterase</fullName>
        <ecNumber evidence="1 5">3.1.1.47</ecNumber>
    </recommendedName>
</protein>
<evidence type="ECO:0000256" key="6">
    <source>
        <dbReference type="PIRSR" id="PIRSR018169-1"/>
    </source>
</evidence>
<feature type="active site" description="Charge relay system" evidence="6">
    <location>
        <position position="384"/>
    </location>
</feature>
<evidence type="ECO:0000256" key="4">
    <source>
        <dbReference type="ARBA" id="ARBA00023098"/>
    </source>
</evidence>
<keyword evidence="8" id="KW-1185">Reference proteome</keyword>
<keyword evidence="4 5" id="KW-0443">Lipid metabolism</keyword>
<evidence type="ECO:0000256" key="3">
    <source>
        <dbReference type="ARBA" id="ARBA00022963"/>
    </source>
</evidence>
<feature type="active site" description="Charge relay system" evidence="6">
    <location>
        <position position="324"/>
    </location>
</feature>
<evidence type="ECO:0000256" key="2">
    <source>
        <dbReference type="ARBA" id="ARBA00022801"/>
    </source>
</evidence>
<dbReference type="AlphaFoldDB" id="A0A1Y3AMH2"/>
<dbReference type="OrthoDB" id="2363873at2759"/>
<organism evidence="7 8">
    <name type="scientific">Euroglyphus maynei</name>
    <name type="common">Mayne's house dust mite</name>
    <dbReference type="NCBI Taxonomy" id="6958"/>
    <lineage>
        <taxon>Eukaryota</taxon>
        <taxon>Metazoa</taxon>
        <taxon>Ecdysozoa</taxon>
        <taxon>Arthropoda</taxon>
        <taxon>Chelicerata</taxon>
        <taxon>Arachnida</taxon>
        <taxon>Acari</taxon>
        <taxon>Acariformes</taxon>
        <taxon>Sarcoptiformes</taxon>
        <taxon>Astigmata</taxon>
        <taxon>Psoroptidia</taxon>
        <taxon>Analgoidea</taxon>
        <taxon>Pyroglyphidae</taxon>
        <taxon>Pyroglyphinae</taxon>
        <taxon>Euroglyphus</taxon>
    </lineage>
</organism>
<sequence length="464" mass="53732">MPKKNKLSKLRDYTLKTNDRHHVPLPTGRFQRIGCHDIMVGLSRKSGILTRLYYPAKTTNDQYEMNPLLWPNWLPHEFYTQGYADVANIRSKFMFSMANKIRKKNVFIPAIPNARLNPLPIGQKYPIIIFSHGLGSCRTTYSAICCELASQGFIVAEHRDNSACLTFYPKRPTYSFKNSNPDFFNQTGDQVDADDEVDFGDEIDDPNYVPPKALSALTHIPHLEMAWIRFRYVSVFRADNDVLAFRKKQINQRVRECTRALDLMEALNAGYEIDNLLNPGFNYREFENTLDLERISLMGHSFGGATVLMAGAAELRFKTIISLDPWMFPIKDEALDLIPQPVMMIFSENLSKMPNTKSIEEWIHHDNEQNNDDRNAIIINGSNHLQQSDIPYVFSAFNRIFNTFSWRNRINPIVVHDLTTNLSIQFIGKHLDIPIDDQINQYVNEQRKHLRPLIKMMNKKKTKK</sequence>
<evidence type="ECO:0000256" key="1">
    <source>
        <dbReference type="ARBA" id="ARBA00013201"/>
    </source>
</evidence>
<dbReference type="Pfam" id="PF03403">
    <property type="entry name" value="PAF-AH_p_II"/>
    <property type="match status" value="1"/>
</dbReference>
<dbReference type="InterPro" id="IPR016715">
    <property type="entry name" value="PAF_acetylhydro_eukaryote"/>
</dbReference>
<dbReference type="PANTHER" id="PTHR10272">
    <property type="entry name" value="PLATELET-ACTIVATING FACTOR ACETYLHYDROLASE"/>
    <property type="match status" value="1"/>
</dbReference>
<name>A0A1Y3AMH2_EURMA</name>
<dbReference type="Gene3D" id="3.40.50.1820">
    <property type="entry name" value="alpha/beta hydrolase"/>
    <property type="match status" value="1"/>
</dbReference>
<dbReference type="Proteomes" id="UP000194236">
    <property type="component" value="Unassembled WGS sequence"/>
</dbReference>
<dbReference type="PANTHER" id="PTHR10272:SF0">
    <property type="entry name" value="PLATELET-ACTIVATING FACTOR ACETYLHYDROLASE"/>
    <property type="match status" value="1"/>
</dbReference>
<evidence type="ECO:0000313" key="8">
    <source>
        <dbReference type="Proteomes" id="UP000194236"/>
    </source>
</evidence>
<evidence type="ECO:0000256" key="5">
    <source>
        <dbReference type="PIRNR" id="PIRNR018169"/>
    </source>
</evidence>
<comment type="caution">
    <text evidence="7">The sequence shown here is derived from an EMBL/GenBank/DDBJ whole genome shotgun (WGS) entry which is preliminary data.</text>
</comment>
<reference evidence="7 8" key="1">
    <citation type="submission" date="2017-03" db="EMBL/GenBank/DDBJ databases">
        <title>Genome Survey of Euroglyphus maynei.</title>
        <authorList>
            <person name="Arlian L.G."/>
            <person name="Morgan M.S."/>
            <person name="Rider S.D."/>
        </authorList>
    </citation>
    <scope>NUCLEOTIDE SEQUENCE [LARGE SCALE GENOMIC DNA]</scope>
    <source>
        <strain evidence="7">Arlian Lab</strain>
        <tissue evidence="7">Whole body</tissue>
    </source>
</reference>
<dbReference type="InterPro" id="IPR029058">
    <property type="entry name" value="AB_hydrolase_fold"/>
</dbReference>
<keyword evidence="2 5" id="KW-0378">Hydrolase</keyword>
<keyword evidence="3 5" id="KW-0442">Lipid degradation</keyword>
<dbReference type="EMBL" id="MUJZ01069393">
    <property type="protein sequence ID" value="OTF69649.1"/>
    <property type="molecule type" value="Genomic_DNA"/>
</dbReference>
<dbReference type="SUPFAM" id="SSF53474">
    <property type="entry name" value="alpha/beta-Hydrolases"/>
    <property type="match status" value="1"/>
</dbReference>
<gene>
    <name evidence="7" type="ORF">BLA29_002952</name>
</gene>
<dbReference type="PIRSF" id="PIRSF018169">
    <property type="entry name" value="PAF_acetylhydrolase"/>
    <property type="match status" value="1"/>
</dbReference>
<dbReference type="GO" id="GO:0016042">
    <property type="term" value="P:lipid catabolic process"/>
    <property type="evidence" value="ECO:0007669"/>
    <property type="project" value="UniProtKB-KW"/>
</dbReference>
<dbReference type="EC" id="3.1.1.47" evidence="1 5"/>
<proteinExistence type="predicted"/>
<feature type="active site" description="Nucleophile" evidence="6">
    <location>
        <position position="301"/>
    </location>
</feature>
<comment type="catalytic activity">
    <reaction evidence="5">
        <text>a 1-O-alkyl-2-acetyl-sn-glycero-3-phosphocholine + H2O = a 1-O-alkyl-sn-glycero-3-phosphocholine + acetate + H(+)</text>
        <dbReference type="Rhea" id="RHEA:17777"/>
        <dbReference type="ChEBI" id="CHEBI:15377"/>
        <dbReference type="ChEBI" id="CHEBI:15378"/>
        <dbReference type="ChEBI" id="CHEBI:30089"/>
        <dbReference type="ChEBI" id="CHEBI:30909"/>
        <dbReference type="ChEBI" id="CHEBI:36707"/>
        <dbReference type="EC" id="3.1.1.47"/>
    </reaction>
</comment>